<keyword evidence="7" id="KW-0677">Repeat</keyword>
<dbReference type="InterPro" id="IPR001258">
    <property type="entry name" value="NHL_repeat"/>
</dbReference>
<keyword evidence="20" id="KW-1133">Transmembrane helix</keyword>
<comment type="cofactor">
    <cofactor evidence="2">
        <name>Zn(2+)</name>
        <dbReference type="ChEBI" id="CHEBI:29105"/>
    </cofactor>
</comment>
<evidence type="ECO:0000256" key="10">
    <source>
        <dbReference type="ARBA" id="ARBA00023008"/>
    </source>
</evidence>
<dbReference type="GO" id="GO:0005507">
    <property type="term" value="F:copper ion binding"/>
    <property type="evidence" value="ECO:0007669"/>
    <property type="project" value="InterPro"/>
</dbReference>
<dbReference type="PANTHER" id="PTHR10680">
    <property type="entry name" value="PEPTIDYL-GLYCINE ALPHA-AMIDATING MONOOXYGENASE"/>
    <property type="match status" value="1"/>
</dbReference>
<dbReference type="InterPro" id="IPR014784">
    <property type="entry name" value="Cu2_ascorb_mOase-like_C"/>
</dbReference>
<dbReference type="SUPFAM" id="SSF49742">
    <property type="entry name" value="PHM/PNGase F"/>
    <property type="match status" value="2"/>
</dbReference>
<evidence type="ECO:0000256" key="11">
    <source>
        <dbReference type="ARBA" id="ARBA00023033"/>
    </source>
</evidence>
<dbReference type="GO" id="GO:0004598">
    <property type="term" value="F:peptidylamidoglycolate lyase activity"/>
    <property type="evidence" value="ECO:0007669"/>
    <property type="project" value="UniProtKB-EC"/>
</dbReference>
<feature type="binding site" evidence="17">
    <location>
        <position position="269"/>
    </location>
    <ligand>
        <name>Cu(2+)</name>
        <dbReference type="ChEBI" id="CHEBI:29036"/>
        <label>1</label>
        <note>catalytic</note>
    </ligand>
</feature>
<feature type="binding site" evidence="17">
    <location>
        <position position="187"/>
    </location>
    <ligand>
        <name>Cu(2+)</name>
        <dbReference type="ChEBI" id="CHEBI:29036"/>
        <label>1</label>
        <note>catalytic</note>
    </ligand>
</feature>
<evidence type="ECO:0000256" key="15">
    <source>
        <dbReference type="ARBA" id="ARBA00023268"/>
    </source>
</evidence>
<dbReference type="Gene3D" id="2.120.10.30">
    <property type="entry name" value="TolB, C-terminal domain"/>
    <property type="match status" value="1"/>
</dbReference>
<evidence type="ECO:0000259" key="21">
    <source>
        <dbReference type="Pfam" id="PF01082"/>
    </source>
</evidence>
<dbReference type="Pfam" id="PF01436">
    <property type="entry name" value="NHL"/>
    <property type="match status" value="1"/>
</dbReference>
<dbReference type="PROSITE" id="PS00084">
    <property type="entry name" value="CU2_MONOOXYGENASE_1"/>
    <property type="match status" value="1"/>
</dbReference>
<evidence type="ECO:0000256" key="18">
    <source>
        <dbReference type="PIRSR" id="PIRSR600720-3"/>
    </source>
</evidence>
<evidence type="ECO:0000256" key="1">
    <source>
        <dbReference type="ARBA" id="ARBA00000686"/>
    </source>
</evidence>
<evidence type="ECO:0000256" key="7">
    <source>
        <dbReference type="ARBA" id="ARBA00022737"/>
    </source>
</evidence>
<dbReference type="GO" id="GO:0006518">
    <property type="term" value="P:peptide metabolic process"/>
    <property type="evidence" value="ECO:0007669"/>
    <property type="project" value="InterPro"/>
</dbReference>
<evidence type="ECO:0000259" key="22">
    <source>
        <dbReference type="Pfam" id="PF03712"/>
    </source>
</evidence>
<evidence type="ECO:0000256" key="4">
    <source>
        <dbReference type="ARBA" id="ARBA00010263"/>
    </source>
</evidence>
<evidence type="ECO:0000256" key="2">
    <source>
        <dbReference type="ARBA" id="ARBA00001947"/>
    </source>
</evidence>
<dbReference type="InterPro" id="IPR011042">
    <property type="entry name" value="6-blade_b-propeller_TolB-like"/>
</dbReference>
<comment type="similarity">
    <text evidence="4">In the N-terminal section; belongs to the copper type II ascorbate-dependent monooxygenase family.</text>
</comment>
<dbReference type="SUPFAM" id="SSF63825">
    <property type="entry name" value="YWTD domain"/>
    <property type="match status" value="1"/>
</dbReference>
<dbReference type="Gene3D" id="2.60.120.230">
    <property type="match status" value="1"/>
</dbReference>
<evidence type="ECO:0000256" key="16">
    <source>
        <dbReference type="ARBA" id="ARBA00048431"/>
    </source>
</evidence>
<evidence type="ECO:0000256" key="9">
    <source>
        <dbReference type="ARBA" id="ARBA00023002"/>
    </source>
</evidence>
<evidence type="ECO:0000256" key="20">
    <source>
        <dbReference type="SAM" id="Phobius"/>
    </source>
</evidence>
<dbReference type="GO" id="GO:0016020">
    <property type="term" value="C:membrane"/>
    <property type="evidence" value="ECO:0007669"/>
    <property type="project" value="InterPro"/>
</dbReference>
<feature type="binding site" evidence="17">
    <location>
        <position position="185"/>
    </location>
    <ligand>
        <name>Cu(2+)</name>
        <dbReference type="ChEBI" id="CHEBI:29036"/>
        <label>1</label>
        <note>catalytic</note>
    </ligand>
</feature>
<dbReference type="InterPro" id="IPR000720">
    <property type="entry name" value="PHM/PAL"/>
</dbReference>
<accession>K8F8A0</accession>
<dbReference type="KEGG" id="bpg:Bathy08g04470"/>
<dbReference type="AlphaFoldDB" id="K8F8A0"/>
<keyword evidence="11" id="KW-0503">Monooxygenase</keyword>
<keyword evidence="24" id="KW-1185">Reference proteome</keyword>
<feature type="transmembrane region" description="Helical" evidence="20">
    <location>
        <begin position="734"/>
        <end position="755"/>
    </location>
</feature>
<keyword evidence="14" id="KW-0456">Lyase</keyword>
<dbReference type="Pfam" id="PF01082">
    <property type="entry name" value="Cu2_monooxygen"/>
    <property type="match status" value="1"/>
</dbReference>
<dbReference type="InterPro" id="IPR036939">
    <property type="entry name" value="Cu2_ascorb_mOase_N_sf"/>
</dbReference>
<dbReference type="eggNOG" id="KOG3567">
    <property type="taxonomic scope" value="Eukaryota"/>
</dbReference>
<dbReference type="Proteomes" id="UP000198341">
    <property type="component" value="Chromosome 8"/>
</dbReference>
<name>K8F8A0_9CHLO</name>
<evidence type="ECO:0000256" key="8">
    <source>
        <dbReference type="ARBA" id="ARBA00022833"/>
    </source>
</evidence>
<dbReference type="OrthoDB" id="497145at2759"/>
<feature type="disulfide bond" evidence="18">
    <location>
        <begin position="28"/>
        <end position="65"/>
    </location>
</feature>
<feature type="disulfide bond" evidence="18">
    <location>
        <begin position="248"/>
        <end position="270"/>
    </location>
</feature>
<evidence type="ECO:0000313" key="23">
    <source>
        <dbReference type="EMBL" id="CCO17828.1"/>
    </source>
</evidence>
<evidence type="ECO:0000256" key="12">
    <source>
        <dbReference type="ARBA" id="ARBA00023157"/>
    </source>
</evidence>
<feature type="domain" description="Copper type II ascorbate-dependent monooxygenase N-terminal" evidence="21">
    <location>
        <begin position="4"/>
        <end position="118"/>
    </location>
</feature>
<dbReference type="PROSITE" id="PS51125">
    <property type="entry name" value="NHL"/>
    <property type="match status" value="1"/>
</dbReference>
<reference evidence="23 24" key="1">
    <citation type="submission" date="2011-10" db="EMBL/GenBank/DDBJ databases">
        <authorList>
            <person name="Genoscope - CEA"/>
        </authorList>
    </citation>
    <scope>NUCLEOTIDE SEQUENCE [LARGE SCALE GENOMIC DNA]</scope>
    <source>
        <strain evidence="23 24">RCC 1105</strain>
    </source>
</reference>
<dbReference type="RefSeq" id="XP_007511707.1">
    <property type="nucleotide sequence ID" value="XM_007511645.1"/>
</dbReference>
<evidence type="ECO:0000256" key="6">
    <source>
        <dbReference type="ARBA" id="ARBA00022729"/>
    </source>
</evidence>
<dbReference type="GO" id="GO:0004504">
    <property type="term" value="F:peptidylglycine monooxygenase activity"/>
    <property type="evidence" value="ECO:0007669"/>
    <property type="project" value="UniProtKB-EC"/>
</dbReference>
<dbReference type="InterPro" id="IPR020611">
    <property type="entry name" value="Cu2_ascorb_mOase_CS-1"/>
</dbReference>
<evidence type="ECO:0008006" key="25">
    <source>
        <dbReference type="Google" id="ProtNLM"/>
    </source>
</evidence>
<keyword evidence="20" id="KW-0812">Transmembrane</keyword>
<evidence type="ECO:0000256" key="3">
    <source>
        <dbReference type="ARBA" id="ARBA00006026"/>
    </source>
</evidence>
<evidence type="ECO:0000313" key="24">
    <source>
        <dbReference type="Proteomes" id="UP000198341"/>
    </source>
</evidence>
<evidence type="ECO:0000256" key="5">
    <source>
        <dbReference type="ARBA" id="ARBA00022723"/>
    </source>
</evidence>
<proteinExistence type="inferred from homology"/>
<feature type="repeat" description="NHL" evidence="19">
    <location>
        <begin position="465"/>
        <end position="503"/>
    </location>
</feature>
<dbReference type="PRINTS" id="PR00790">
    <property type="entry name" value="PAMONOXGNASE"/>
</dbReference>
<protein>
    <recommendedName>
        <fullName evidence="25">Peptidylglycine monooxygenase</fullName>
    </recommendedName>
</protein>
<evidence type="ECO:0000256" key="17">
    <source>
        <dbReference type="PIRSR" id="PIRSR600720-2"/>
    </source>
</evidence>
<organism evidence="23 24">
    <name type="scientific">Bathycoccus prasinos</name>
    <dbReference type="NCBI Taxonomy" id="41875"/>
    <lineage>
        <taxon>Eukaryota</taxon>
        <taxon>Viridiplantae</taxon>
        <taxon>Chlorophyta</taxon>
        <taxon>Mamiellophyceae</taxon>
        <taxon>Mamiellales</taxon>
        <taxon>Bathycoccaceae</taxon>
        <taxon>Bathycoccus</taxon>
    </lineage>
</organism>
<feature type="binding site" evidence="17">
    <location>
        <position position="21"/>
    </location>
    <ligand>
        <name>Cu(2+)</name>
        <dbReference type="ChEBI" id="CHEBI:29036"/>
        <label>1</label>
        <note>catalytic</note>
    </ligand>
</feature>
<evidence type="ECO:0000256" key="14">
    <source>
        <dbReference type="ARBA" id="ARBA00023239"/>
    </source>
</evidence>
<keyword evidence="13" id="KW-0325">Glycoprotein</keyword>
<dbReference type="InterPro" id="IPR008977">
    <property type="entry name" value="PHM/PNGase_F_dom_sf"/>
</dbReference>
<keyword evidence="15" id="KW-0511">Multifunctional enzyme</keyword>
<keyword evidence="8" id="KW-0862">Zinc</keyword>
<keyword evidence="20" id="KW-0472">Membrane</keyword>
<evidence type="ECO:0000256" key="13">
    <source>
        <dbReference type="ARBA" id="ARBA00023180"/>
    </source>
</evidence>
<comment type="catalytic activity">
    <reaction evidence="1">
        <text>a [peptide]-C-terminal (2S)-2-hydroxyglycine = a [peptide]-C-terminal amide + glyoxylate</text>
        <dbReference type="Rhea" id="RHEA:20924"/>
        <dbReference type="Rhea" id="RHEA-COMP:13485"/>
        <dbReference type="Rhea" id="RHEA-COMP:15321"/>
        <dbReference type="ChEBI" id="CHEBI:36655"/>
        <dbReference type="ChEBI" id="CHEBI:137001"/>
        <dbReference type="ChEBI" id="CHEBI:142768"/>
        <dbReference type="EC" id="4.3.2.5"/>
    </reaction>
</comment>
<keyword evidence="9" id="KW-0560">Oxidoreductase</keyword>
<keyword evidence="5 17" id="KW-0479">Metal-binding</keyword>
<keyword evidence="10 17" id="KW-0186">Copper</keyword>
<comment type="catalytic activity">
    <reaction evidence="16">
        <text>a [peptide]-C-terminal glycine + 2 L-ascorbate + O2 = a [peptide]-C-terminal (2S)-2-hydroxyglycine + 2 monodehydro-L-ascorbate radical + H2O</text>
        <dbReference type="Rhea" id="RHEA:21452"/>
        <dbReference type="Rhea" id="RHEA-COMP:13486"/>
        <dbReference type="Rhea" id="RHEA-COMP:15321"/>
        <dbReference type="ChEBI" id="CHEBI:15377"/>
        <dbReference type="ChEBI" id="CHEBI:15379"/>
        <dbReference type="ChEBI" id="CHEBI:38290"/>
        <dbReference type="ChEBI" id="CHEBI:59513"/>
        <dbReference type="ChEBI" id="CHEBI:137000"/>
        <dbReference type="ChEBI" id="CHEBI:142768"/>
        <dbReference type="EC" id="1.14.17.3"/>
    </reaction>
</comment>
<dbReference type="GeneID" id="19014426"/>
<comment type="cofactor">
    <cofactor evidence="17">
        <name>Cu(2+)</name>
        <dbReference type="ChEBI" id="CHEBI:29036"/>
    </cofactor>
    <text evidence="17">Binds 2 Cu(2+) ions per subunit.</text>
</comment>
<feature type="binding site" evidence="17">
    <location>
        <position position="112"/>
    </location>
    <ligand>
        <name>Cu(2+)</name>
        <dbReference type="ChEBI" id="CHEBI:29036"/>
        <label>1</label>
        <note>catalytic</note>
    </ligand>
</feature>
<dbReference type="EMBL" id="FO082271">
    <property type="protein sequence ID" value="CCO17828.1"/>
    <property type="molecule type" value="Genomic_DNA"/>
</dbReference>
<comment type="similarity">
    <text evidence="3">In the C-terminal section; belongs to the peptidyl-alpha-hydroxyglycine alpha-amidating lyase family.</text>
</comment>
<evidence type="ECO:0000256" key="19">
    <source>
        <dbReference type="PROSITE-ProRule" id="PRU00504"/>
    </source>
</evidence>
<feature type="domain" description="Copper type II ascorbate-dependent monooxygenase C-terminal" evidence="22">
    <location>
        <begin position="153"/>
        <end position="289"/>
    </location>
</feature>
<dbReference type="InterPro" id="IPR000323">
    <property type="entry name" value="Cu2_ascorb_mOase_N"/>
</dbReference>
<dbReference type="PANTHER" id="PTHR10680:SF14">
    <property type="entry name" value="PEPTIDYL-GLYCINE ALPHA-AMIDATING MONOOXYGENASE"/>
    <property type="match status" value="1"/>
</dbReference>
<sequence>MPETAHSVTSFEPVADMAVVHHMLLFGCREREASKTLKKVRVGGMFSSSSSSTNGGEGEPRGAVCANEDEQEAVLFAWGKNAAPLHMPQNVGFRIGGGEAKNTFNSLVLEVHYLDPNGAVDSSNNRNGKSGVIVHARKGFPISSAATLVWATGFHLPPGKEEVKVEATCVYDQPRALKAFGFRVHTHELGRRVTLERMVGGAGRTGNLERRGKGVLLLERDPQLPQEFEQIAEKKLIIAPGDVLRTTCYFNTMSRTAVTKAGWGHTNEMCNLYLMVHSDEPASLSCMSKGGAPFDISIGTGSSGTQSFIGTRPFATDLKISKSNPPLTVKMNVRDKETFRIGQVGGVVVEPGGEFAWVFHRGPKVVWDEYSFDVETNEYVGSKTPIDVETILRIHLVTGAIDRKFGKDKHFMPHGISLSPDAKEVWVTDCGLHQVITYDAVTGKMLNEFGTAMQPFRKMPNSEGQHHGAQGFCKPTAVEILADGSFFVADGYCNHRVAIYNDKHVYVGDTIVRDEMQLNVPHALAISMDGTELAVADRENYRVMLFDIVVDAEGGGEVSLKERAKIDVREYGLPYGLSAVKANDKQLAGYYIMTWNRKINEQSTVKILSAWPMDLGNPREDIVDGNAIFDIASFDIEGGAEYTQYPHGISAWSGAETTKTSRSQYYGKNGGSLLRRNGIDILIGYTRDLIDTSESNLIEWFLGVAVDDAESTENRALVDFVNVSESNDAYATDLAFIAVLMLFSFFIFHATLAGFNRVVSVDKSN</sequence>
<keyword evidence="6" id="KW-0732">Signal</keyword>
<dbReference type="Pfam" id="PF03712">
    <property type="entry name" value="Cu2_monoox_C"/>
    <property type="match status" value="1"/>
</dbReference>
<dbReference type="Gene3D" id="2.60.120.310">
    <property type="entry name" value="Copper type II, ascorbate-dependent monooxygenase, N-terminal domain"/>
    <property type="match status" value="1"/>
</dbReference>
<gene>
    <name evidence="23" type="ORF">Bathy08g04470</name>
</gene>
<feature type="binding site" evidence="17">
    <location>
        <position position="22"/>
    </location>
    <ligand>
        <name>Cu(2+)</name>
        <dbReference type="ChEBI" id="CHEBI:29036"/>
        <label>1</label>
        <note>catalytic</note>
    </ligand>
</feature>
<keyword evidence="12 18" id="KW-1015">Disulfide bond</keyword>
<dbReference type="InterPro" id="IPR024548">
    <property type="entry name" value="Cu2_monoox_C"/>
</dbReference>